<dbReference type="AlphaFoldDB" id="A0A370GIC6"/>
<evidence type="ECO:0000313" key="2">
    <source>
        <dbReference type="Proteomes" id="UP000255355"/>
    </source>
</evidence>
<dbReference type="STRING" id="1210089.GCA_001613165_06050"/>
<accession>A0A370GIC6</accession>
<proteinExistence type="predicted"/>
<keyword evidence="2" id="KW-1185">Reference proteome</keyword>
<sequence length="326" mass="34633">MGVAPVTTVMWGYLRLALAGGSARVIEGEIERLAGEFGGSVRGRLFREAGAPAPLLWSLVDEADRQADGAVIAAVRAIADRRRVDLDRLLRAAPPTPALWRLLDALAVSGSGDRPGRLIVPSEDHFDGLGVSKALVLHQIAVTAPDVVVTYLDPGGEAGGVDRGARLGECGPDEDRSGVIADVPVHAHAEEAVDLVLCNMLVQLERRGLSDLEERASGVVRALVGAATDDASAMSNTLRVQARCPSGARTLAVEVWETRDHSTDPVPDGVYMLADLDRGGVVRRCRSRVTGATVTRCDLPLPGYERHDLDATLPPYWSRRLLGGAP</sequence>
<name>A0A370GIC6_9NOCA</name>
<reference evidence="1 2" key="1">
    <citation type="submission" date="2018-07" db="EMBL/GenBank/DDBJ databases">
        <title>Genomic Encyclopedia of Type Strains, Phase IV (KMG-IV): sequencing the most valuable type-strain genomes for metagenomic binning, comparative biology and taxonomic classification.</title>
        <authorList>
            <person name="Goeker M."/>
        </authorList>
    </citation>
    <scope>NUCLEOTIDE SEQUENCE [LARGE SCALE GENOMIC DNA]</scope>
    <source>
        <strain evidence="1 2">DSM 44952</strain>
    </source>
</reference>
<protein>
    <submittedName>
        <fullName evidence="1">Uncharacterized protein</fullName>
    </submittedName>
</protein>
<dbReference type="Proteomes" id="UP000255355">
    <property type="component" value="Unassembled WGS sequence"/>
</dbReference>
<gene>
    <name evidence="1" type="ORF">DFR68_12025</name>
</gene>
<dbReference type="EMBL" id="QQAZ01000020">
    <property type="protein sequence ID" value="RDI43558.1"/>
    <property type="molecule type" value="Genomic_DNA"/>
</dbReference>
<comment type="caution">
    <text evidence="1">The sequence shown here is derived from an EMBL/GenBank/DDBJ whole genome shotgun (WGS) entry which is preliminary data.</text>
</comment>
<evidence type="ECO:0000313" key="1">
    <source>
        <dbReference type="EMBL" id="RDI43558.1"/>
    </source>
</evidence>
<organism evidence="1 2">
    <name type="scientific">Nocardia mexicana</name>
    <dbReference type="NCBI Taxonomy" id="279262"/>
    <lineage>
        <taxon>Bacteria</taxon>
        <taxon>Bacillati</taxon>
        <taxon>Actinomycetota</taxon>
        <taxon>Actinomycetes</taxon>
        <taxon>Mycobacteriales</taxon>
        <taxon>Nocardiaceae</taxon>
        <taxon>Nocardia</taxon>
    </lineage>
</organism>